<dbReference type="EMBL" id="PVTR01000003">
    <property type="protein sequence ID" value="PRY88936.1"/>
    <property type="molecule type" value="Genomic_DNA"/>
</dbReference>
<evidence type="ECO:0000313" key="2">
    <source>
        <dbReference type="Proteomes" id="UP000238157"/>
    </source>
</evidence>
<name>A0A2T0WQG7_9BACT</name>
<dbReference type="AlphaFoldDB" id="A0A2T0WQG7"/>
<keyword evidence="2" id="KW-1185">Reference proteome</keyword>
<sequence>MQLAVLKAYSSILHQKVNLENGRIACDSKFECDVLDCAEQKVNDQFEDADTWFETTVVVYDLAAGGMAAIWVNCIYLSLTED</sequence>
<reference evidence="1 2" key="1">
    <citation type="submission" date="2018-03" db="EMBL/GenBank/DDBJ databases">
        <title>Genomic Encyclopedia of Archaeal and Bacterial Type Strains, Phase II (KMG-II): from individual species to whole genera.</title>
        <authorList>
            <person name="Goeker M."/>
        </authorList>
    </citation>
    <scope>NUCLEOTIDE SEQUENCE [LARGE SCALE GENOMIC DNA]</scope>
    <source>
        <strain evidence="1 2">DSM 27929</strain>
    </source>
</reference>
<dbReference type="RefSeq" id="WP_106132739.1">
    <property type="nucleotide sequence ID" value="NZ_PVTR01000003.1"/>
</dbReference>
<dbReference type="OrthoDB" id="10016145at2"/>
<gene>
    <name evidence="1" type="ORF">CLW00_10356</name>
</gene>
<accession>A0A2T0WQG7</accession>
<proteinExistence type="predicted"/>
<protein>
    <submittedName>
        <fullName evidence="1">Uncharacterized protein</fullName>
    </submittedName>
</protein>
<dbReference type="Proteomes" id="UP000238157">
    <property type="component" value="Unassembled WGS sequence"/>
</dbReference>
<organism evidence="1 2">
    <name type="scientific">Mongoliibacter ruber</name>
    <dbReference type="NCBI Taxonomy" id="1750599"/>
    <lineage>
        <taxon>Bacteria</taxon>
        <taxon>Pseudomonadati</taxon>
        <taxon>Bacteroidota</taxon>
        <taxon>Cytophagia</taxon>
        <taxon>Cytophagales</taxon>
        <taxon>Cyclobacteriaceae</taxon>
        <taxon>Mongoliibacter</taxon>
    </lineage>
</organism>
<evidence type="ECO:0000313" key="1">
    <source>
        <dbReference type="EMBL" id="PRY88936.1"/>
    </source>
</evidence>
<comment type="caution">
    <text evidence="1">The sequence shown here is derived from an EMBL/GenBank/DDBJ whole genome shotgun (WGS) entry which is preliminary data.</text>
</comment>